<gene>
    <name evidence="1" type="ORF">P409_26340</name>
</gene>
<dbReference type="EMBL" id="JANX01000477">
    <property type="protein sequence ID" value="KGM31585.1"/>
    <property type="molecule type" value="Genomic_DNA"/>
</dbReference>
<comment type="caution">
    <text evidence="1">The sequence shown here is derived from an EMBL/GenBank/DDBJ whole genome shotgun (WGS) entry which is preliminary data.</text>
</comment>
<dbReference type="AlphaFoldDB" id="A0A0A0D0J4"/>
<name>A0A0A0D0J4_9PROT</name>
<accession>A0A0A0D0J4</accession>
<proteinExistence type="predicted"/>
<evidence type="ECO:0000313" key="1">
    <source>
        <dbReference type="EMBL" id="KGM31585.1"/>
    </source>
</evidence>
<reference evidence="1 2" key="1">
    <citation type="submission" date="2014-01" db="EMBL/GenBank/DDBJ databases">
        <title>Genome sequence determination for a cystic fibrosis isolate, Inquilinus limosus.</title>
        <authorList>
            <person name="Pino M."/>
            <person name="Di Conza J."/>
            <person name="Gutkind G."/>
        </authorList>
    </citation>
    <scope>NUCLEOTIDE SEQUENCE [LARGE SCALE GENOMIC DNA]</scope>
    <source>
        <strain evidence="1 2">MP06</strain>
    </source>
</reference>
<evidence type="ECO:0000313" key="2">
    <source>
        <dbReference type="Proteomes" id="UP000029995"/>
    </source>
</evidence>
<dbReference type="Proteomes" id="UP000029995">
    <property type="component" value="Unassembled WGS sequence"/>
</dbReference>
<protein>
    <submittedName>
        <fullName evidence="1">Uncharacterized protein</fullName>
    </submittedName>
</protein>
<sequence>MHDGRYDDGIALLRQLLPVFAGEEVRAWLARAEAERGDHAAAETLWREILTRAGKSTRSYRAINKAWIDEAKQGLGQAA</sequence>
<organism evidence="1 2">
    <name type="scientific">Inquilinus limosus MP06</name>
    <dbReference type="NCBI Taxonomy" id="1398085"/>
    <lineage>
        <taxon>Bacteria</taxon>
        <taxon>Pseudomonadati</taxon>
        <taxon>Pseudomonadota</taxon>
        <taxon>Alphaproteobacteria</taxon>
        <taxon>Rhodospirillales</taxon>
        <taxon>Rhodospirillaceae</taxon>
        <taxon>Inquilinus</taxon>
    </lineage>
</organism>